<evidence type="ECO:0000313" key="2">
    <source>
        <dbReference type="Proteomes" id="UP001372834"/>
    </source>
</evidence>
<protein>
    <submittedName>
        <fullName evidence="1">Uncharacterized protein</fullName>
    </submittedName>
</protein>
<dbReference type="AlphaFoldDB" id="A0AAN8XMJ1"/>
<proteinExistence type="predicted"/>
<organism evidence="1 2">
    <name type="scientific">Polyplax serrata</name>
    <name type="common">Common mouse louse</name>
    <dbReference type="NCBI Taxonomy" id="468196"/>
    <lineage>
        <taxon>Eukaryota</taxon>
        <taxon>Metazoa</taxon>
        <taxon>Ecdysozoa</taxon>
        <taxon>Arthropoda</taxon>
        <taxon>Hexapoda</taxon>
        <taxon>Insecta</taxon>
        <taxon>Pterygota</taxon>
        <taxon>Neoptera</taxon>
        <taxon>Paraneoptera</taxon>
        <taxon>Psocodea</taxon>
        <taxon>Troctomorpha</taxon>
        <taxon>Phthiraptera</taxon>
        <taxon>Anoplura</taxon>
        <taxon>Polyplacidae</taxon>
        <taxon>Polyplax</taxon>
    </lineage>
</organism>
<accession>A0AAN8XMJ1</accession>
<name>A0AAN8XMJ1_POLSC</name>
<comment type="caution">
    <text evidence="1">The sequence shown here is derived from an EMBL/GenBank/DDBJ whole genome shotgun (WGS) entry which is preliminary data.</text>
</comment>
<reference evidence="1 2" key="1">
    <citation type="submission" date="2023-10" db="EMBL/GenBank/DDBJ databases">
        <title>Genomes of two closely related lineages of the louse Polyplax serrata with different host specificities.</title>
        <authorList>
            <person name="Martinu J."/>
            <person name="Tarabai H."/>
            <person name="Stefka J."/>
            <person name="Hypsa V."/>
        </authorList>
    </citation>
    <scope>NUCLEOTIDE SEQUENCE [LARGE SCALE GENOMIC DNA]</scope>
    <source>
        <strain evidence="1">HR10_N</strain>
    </source>
</reference>
<dbReference type="Proteomes" id="UP001372834">
    <property type="component" value="Unassembled WGS sequence"/>
</dbReference>
<sequence>MQVLKTVLSLTYTVSMDSLASVNFIQTCQDLQMHNCDAQLQCSVWNFTRQTRRVKSNLTKSLNTVSLAKHENHQLPFIKNETPRREPLEGQSTRLLYSLLFDAKGTGRKKYE</sequence>
<gene>
    <name evidence="1" type="ORF">RUM43_004820</name>
</gene>
<dbReference type="EMBL" id="JAWJWE010000002">
    <property type="protein sequence ID" value="KAK6643315.1"/>
    <property type="molecule type" value="Genomic_DNA"/>
</dbReference>
<evidence type="ECO:0000313" key="1">
    <source>
        <dbReference type="EMBL" id="KAK6643315.1"/>
    </source>
</evidence>